<dbReference type="InterPro" id="IPR036291">
    <property type="entry name" value="NAD(P)-bd_dom_sf"/>
</dbReference>
<feature type="domain" description="D-isomer specific 2-hydroxyacid dehydrogenase NAD-binding" evidence="4">
    <location>
        <begin position="133"/>
        <end position="308"/>
    </location>
</feature>
<dbReference type="GO" id="GO:0051287">
    <property type="term" value="F:NAD binding"/>
    <property type="evidence" value="ECO:0007669"/>
    <property type="project" value="InterPro"/>
</dbReference>
<evidence type="ECO:0000313" key="6">
    <source>
        <dbReference type="Proteomes" id="UP000270021"/>
    </source>
</evidence>
<evidence type="ECO:0000259" key="4">
    <source>
        <dbReference type="Pfam" id="PF02826"/>
    </source>
</evidence>
<keyword evidence="6" id="KW-1185">Reference proteome</keyword>
<comment type="similarity">
    <text evidence="1">Belongs to the D-isomer specific 2-hydroxyacid dehydrogenase family.</text>
</comment>
<dbReference type="PANTHER" id="PTHR42789">
    <property type="entry name" value="D-ISOMER SPECIFIC 2-HYDROXYACID DEHYDROGENASE FAMILY PROTEIN (AFU_ORTHOLOGUE AFUA_6G10090)"/>
    <property type="match status" value="1"/>
</dbReference>
<name>A0A3Q8WTY2_9ACTO</name>
<dbReference type="InterPro" id="IPR050857">
    <property type="entry name" value="D-2-hydroxyacid_DH"/>
</dbReference>
<dbReference type="GO" id="GO:0006564">
    <property type="term" value="P:L-serine biosynthetic process"/>
    <property type="evidence" value="ECO:0007669"/>
    <property type="project" value="UniProtKB-ARBA"/>
</dbReference>
<reference evidence="5 6" key="1">
    <citation type="submission" date="2018-12" db="EMBL/GenBank/DDBJ databases">
        <title>Complete genome sequence of Flaviflexus salsibiostraticola KCTC 33148.</title>
        <authorList>
            <person name="Bae J.-W."/>
        </authorList>
    </citation>
    <scope>NUCLEOTIDE SEQUENCE [LARGE SCALE GENOMIC DNA]</scope>
    <source>
        <strain evidence="5 6">KCTC 33148</strain>
    </source>
</reference>
<dbReference type="Pfam" id="PF02826">
    <property type="entry name" value="2-Hacid_dh_C"/>
    <property type="match status" value="1"/>
</dbReference>
<organism evidence="5 6">
    <name type="scientific">Flaviflexus salsibiostraticola</name>
    <dbReference type="NCBI Taxonomy" id="1282737"/>
    <lineage>
        <taxon>Bacteria</taxon>
        <taxon>Bacillati</taxon>
        <taxon>Actinomycetota</taxon>
        <taxon>Actinomycetes</taxon>
        <taxon>Actinomycetales</taxon>
        <taxon>Actinomycetaceae</taxon>
        <taxon>Flaviflexus</taxon>
    </lineage>
</organism>
<dbReference type="SUPFAM" id="SSF52283">
    <property type="entry name" value="Formate/glycerate dehydrogenase catalytic domain-like"/>
    <property type="match status" value="1"/>
</dbReference>
<dbReference type="SUPFAM" id="SSF51735">
    <property type="entry name" value="NAD(P)-binding Rossmann-fold domains"/>
    <property type="match status" value="1"/>
</dbReference>
<evidence type="ECO:0000256" key="3">
    <source>
        <dbReference type="ARBA" id="ARBA00023027"/>
    </source>
</evidence>
<evidence type="ECO:0000256" key="1">
    <source>
        <dbReference type="ARBA" id="ARBA00005854"/>
    </source>
</evidence>
<evidence type="ECO:0000256" key="2">
    <source>
        <dbReference type="ARBA" id="ARBA00023002"/>
    </source>
</evidence>
<evidence type="ECO:0000313" key="5">
    <source>
        <dbReference type="EMBL" id="AZN29150.1"/>
    </source>
</evidence>
<dbReference type="GO" id="GO:0047545">
    <property type="term" value="F:(S)-2-hydroxyglutarate dehydrogenase activity"/>
    <property type="evidence" value="ECO:0007669"/>
    <property type="project" value="UniProtKB-ARBA"/>
</dbReference>
<dbReference type="Proteomes" id="UP000270021">
    <property type="component" value="Chromosome"/>
</dbReference>
<protein>
    <submittedName>
        <fullName evidence="5">Oxidoreductase</fullName>
    </submittedName>
</protein>
<sequence length="332" mass="36022">MKVLAIADAYIPLDMLRDGTTALVEAGHDVTYVEWETASIEKLQEVNLLVEQRGPNGVDLPESIVEKVRESDIVITQFAPIGAELIESSPNLKVIGVLRGGTENVDSAAAERAGIAVFNTAGRNARAVAEFTVGMILAETRNIARTHAAMREHVWLKDFPNGDAIPELEGRTIGLVGAGAIGQLVMKFLSGMDARCVFYDPYQASSEYGEKVDSLDELMATSDIVTIHSRLTPENHHLVSRQMLALMKPSAVLVNTARSGLVDEEALLEALREKRIAGAAIDTFDVEPLASDSEWMKLDNVTITSHLAGSTRDAFVKTPRMLSERLLASLAE</sequence>
<proteinExistence type="inferred from homology"/>
<dbReference type="AlphaFoldDB" id="A0A3Q8WTY2"/>
<dbReference type="Gene3D" id="3.40.50.720">
    <property type="entry name" value="NAD(P)-binding Rossmann-like Domain"/>
    <property type="match status" value="2"/>
</dbReference>
<keyword evidence="2" id="KW-0560">Oxidoreductase</keyword>
<dbReference type="EMBL" id="CP034438">
    <property type="protein sequence ID" value="AZN29150.1"/>
    <property type="molecule type" value="Genomic_DNA"/>
</dbReference>
<gene>
    <name evidence="5" type="ORF">EJO69_01680</name>
</gene>
<dbReference type="CDD" id="cd12171">
    <property type="entry name" value="2-Hacid_dh_10"/>
    <property type="match status" value="1"/>
</dbReference>
<dbReference type="InterPro" id="IPR006140">
    <property type="entry name" value="D-isomer_DH_NAD-bd"/>
</dbReference>
<keyword evidence="3" id="KW-0520">NAD</keyword>
<dbReference type="RefSeq" id="WP_126038377.1">
    <property type="nucleotide sequence ID" value="NZ_CP034438.1"/>
</dbReference>
<dbReference type="GO" id="GO:0004617">
    <property type="term" value="F:phosphoglycerate dehydrogenase activity"/>
    <property type="evidence" value="ECO:0007669"/>
    <property type="project" value="UniProtKB-ARBA"/>
</dbReference>
<dbReference type="KEGG" id="fsl:EJO69_01680"/>
<dbReference type="PANTHER" id="PTHR42789:SF1">
    <property type="entry name" value="D-ISOMER SPECIFIC 2-HYDROXYACID DEHYDROGENASE FAMILY PROTEIN (AFU_ORTHOLOGUE AFUA_6G10090)"/>
    <property type="match status" value="1"/>
</dbReference>
<dbReference type="OrthoDB" id="9793626at2"/>
<dbReference type="FunFam" id="3.40.50.720:FF:000041">
    <property type="entry name" value="D-3-phosphoglycerate dehydrogenase"/>
    <property type="match status" value="1"/>
</dbReference>
<accession>A0A3Q8WTY2</accession>